<dbReference type="InterPro" id="IPR030656">
    <property type="entry name" value="ALAD_AS"/>
</dbReference>
<feature type="binding site" evidence="11">
    <location>
        <position position="124"/>
    </location>
    <ligand>
        <name>Zn(2+)</name>
        <dbReference type="ChEBI" id="CHEBI:29105"/>
        <note>catalytic</note>
    </ligand>
</feature>
<feature type="binding site" evidence="12">
    <location>
        <position position="236"/>
    </location>
    <ligand>
        <name>Mg(2+)</name>
        <dbReference type="ChEBI" id="CHEBI:18420"/>
    </ligand>
</feature>
<dbReference type="PANTHER" id="PTHR11458">
    <property type="entry name" value="DELTA-AMINOLEVULINIC ACID DEHYDRATASE"/>
    <property type="match status" value="1"/>
</dbReference>
<sequence>MPSPQLGITQRLRRLRTTPIMRTMVREHDVQLHDLIYPLFVEEALASPVPIAGLPGLTRIPESQLTDEIRALDALGIRAVMPFGVSHHKDDIGSDTWHQDGLLSRMIRTIKSTCPHMLVIPDICFCEYTTHGHCGALSKHDVDNDQTVANLVKQCINAAEAGADMLAPSSMMDGQVGAIRRGLDAAGFTKVAILAHSAKFASAFYGPFRQAVECELEGDRRTYQLDYANGRQALSEALLDEQEGADILMVKPGTPYLDVLTQLRTQTRLPLAAYQVSGEYAAIKCSAQMGIVNEQEAVLETLTGFKRAGADLIVTYFAKQFAIWQQADTMPIVE</sequence>
<dbReference type="GO" id="GO:0006783">
    <property type="term" value="P:heme biosynthetic process"/>
    <property type="evidence" value="ECO:0007669"/>
    <property type="project" value="UniProtKB-KW"/>
</dbReference>
<evidence type="ECO:0000256" key="2">
    <source>
        <dbReference type="ARBA" id="ARBA00008055"/>
    </source>
</evidence>
<dbReference type="NCBIfam" id="NF009923">
    <property type="entry name" value="PRK13384.1"/>
    <property type="match status" value="1"/>
</dbReference>
<keyword evidence="12" id="KW-0460">Magnesium</keyword>
<evidence type="ECO:0000256" key="4">
    <source>
        <dbReference type="ARBA" id="ARBA00020771"/>
    </source>
</evidence>
<feature type="active site" description="Schiff-base intermediate with substrate" evidence="9">
    <location>
        <position position="199"/>
    </location>
</feature>
<accession>A0AAN0SLK4</accession>
<comment type="subunit">
    <text evidence="13">Homooctamer.</text>
</comment>
<comment type="catalytic activity">
    <reaction evidence="8 13">
        <text>2 5-aminolevulinate = porphobilinogen + 2 H2O + H(+)</text>
        <dbReference type="Rhea" id="RHEA:24064"/>
        <dbReference type="ChEBI" id="CHEBI:15377"/>
        <dbReference type="ChEBI" id="CHEBI:15378"/>
        <dbReference type="ChEBI" id="CHEBI:58126"/>
        <dbReference type="ChEBI" id="CHEBI:356416"/>
        <dbReference type="EC" id="4.2.1.24"/>
    </reaction>
</comment>
<feature type="active site" description="Schiff-base intermediate with substrate" evidence="9">
    <location>
        <position position="251"/>
    </location>
</feature>
<evidence type="ECO:0000256" key="7">
    <source>
        <dbReference type="ARBA" id="ARBA00023244"/>
    </source>
</evidence>
<keyword evidence="11" id="KW-0862">Zinc</keyword>
<feature type="binding site" evidence="11">
    <location>
        <position position="134"/>
    </location>
    <ligand>
        <name>Zn(2+)</name>
        <dbReference type="ChEBI" id="CHEBI:29105"/>
        <note>catalytic</note>
    </ligand>
</feature>
<organism evidence="15 16">
    <name type="scientific">Vibrio coralliilyticus</name>
    <dbReference type="NCBI Taxonomy" id="190893"/>
    <lineage>
        <taxon>Bacteria</taxon>
        <taxon>Pseudomonadati</taxon>
        <taxon>Pseudomonadota</taxon>
        <taxon>Gammaproteobacteria</taxon>
        <taxon>Vibrionales</taxon>
        <taxon>Vibrionaceae</taxon>
        <taxon>Vibrio</taxon>
    </lineage>
</organism>
<dbReference type="EC" id="4.2.1.24" evidence="3 13"/>
<feature type="binding site" evidence="11">
    <location>
        <position position="126"/>
    </location>
    <ligand>
        <name>Zn(2+)</name>
        <dbReference type="ChEBI" id="CHEBI:29105"/>
        <note>catalytic</note>
    </ligand>
</feature>
<evidence type="ECO:0000256" key="12">
    <source>
        <dbReference type="PIRSR" id="PIRSR001415-5"/>
    </source>
</evidence>
<evidence type="ECO:0000313" key="16">
    <source>
        <dbReference type="Proteomes" id="UP000030081"/>
    </source>
</evidence>
<dbReference type="Gene3D" id="3.20.20.70">
    <property type="entry name" value="Aldolase class I"/>
    <property type="match status" value="1"/>
</dbReference>
<evidence type="ECO:0000256" key="5">
    <source>
        <dbReference type="ARBA" id="ARBA00023133"/>
    </source>
</evidence>
<evidence type="ECO:0000256" key="9">
    <source>
        <dbReference type="PIRSR" id="PIRSR001415-1"/>
    </source>
</evidence>
<feature type="binding site" evidence="10">
    <location>
        <position position="316"/>
    </location>
    <ligand>
        <name>5-aminolevulinate</name>
        <dbReference type="ChEBI" id="CHEBI:356416"/>
        <label>2</label>
    </ligand>
</feature>
<dbReference type="PANTHER" id="PTHR11458:SF1">
    <property type="entry name" value="DELTA-AMINOLEVULINIC ACID DEHYDRATASE"/>
    <property type="match status" value="1"/>
</dbReference>
<evidence type="ECO:0000256" key="1">
    <source>
        <dbReference type="ARBA" id="ARBA00004694"/>
    </source>
</evidence>
<dbReference type="FunFam" id="3.20.20.70:FF:000019">
    <property type="entry name" value="Delta-aminolevulinic acid dehydratase"/>
    <property type="match status" value="1"/>
</dbReference>
<dbReference type="GO" id="GO:0005829">
    <property type="term" value="C:cytosol"/>
    <property type="evidence" value="ECO:0007669"/>
    <property type="project" value="TreeGrafter"/>
</dbReference>
<feature type="binding site" evidence="10">
    <location>
        <position position="209"/>
    </location>
    <ligand>
        <name>5-aminolevulinate</name>
        <dbReference type="ChEBI" id="CHEBI:356416"/>
        <label>1</label>
    </ligand>
</feature>
<dbReference type="Pfam" id="PF00490">
    <property type="entry name" value="ALAD"/>
    <property type="match status" value="1"/>
</dbReference>
<dbReference type="CDD" id="cd00384">
    <property type="entry name" value="ALAD_PBGS"/>
    <property type="match status" value="1"/>
</dbReference>
<geneLocation type="plasmid" evidence="15 16">
    <name>p319</name>
</geneLocation>
<keyword evidence="5" id="KW-0350">Heme biosynthesis</keyword>
<reference evidence="15 16" key="1">
    <citation type="submission" date="2014-10" db="EMBL/GenBank/DDBJ databases">
        <title>The Complete Genome Sequence for the Shellfish Pathogen Vibrio coralliilyticus RE98 Isolated from a Shellfish Hatchery.</title>
        <authorList>
            <person name="Richards G.P."/>
            <person name="Bono J.L."/>
            <person name="Watson M.A."/>
            <person name="Needleman D.S."/>
        </authorList>
    </citation>
    <scope>NUCLEOTIDE SEQUENCE [LARGE SCALE GENOMIC DNA]</scope>
    <source>
        <strain evidence="15 16">RE98</strain>
        <plasmid evidence="15 16">p319</plasmid>
    </source>
</reference>
<keyword evidence="6 13" id="KW-0456">Lyase</keyword>
<dbReference type="AlphaFoldDB" id="A0AAN0SLK4"/>
<evidence type="ECO:0000256" key="13">
    <source>
        <dbReference type="RuleBase" id="RU000515"/>
    </source>
</evidence>
<dbReference type="InterPro" id="IPR001731">
    <property type="entry name" value="ALAD"/>
</dbReference>
<dbReference type="GO" id="GO:0004655">
    <property type="term" value="F:porphobilinogen synthase activity"/>
    <property type="evidence" value="ECO:0007669"/>
    <property type="project" value="UniProtKB-EC"/>
</dbReference>
<keyword evidence="15" id="KW-0614">Plasmid</keyword>
<evidence type="ECO:0000256" key="11">
    <source>
        <dbReference type="PIRSR" id="PIRSR001415-3"/>
    </source>
</evidence>
<dbReference type="SMART" id="SM01004">
    <property type="entry name" value="ALAD"/>
    <property type="match status" value="1"/>
</dbReference>
<evidence type="ECO:0000256" key="3">
    <source>
        <dbReference type="ARBA" id="ARBA00012053"/>
    </source>
</evidence>
<comment type="similarity">
    <text evidence="2 14">Belongs to the ALAD family.</text>
</comment>
<dbReference type="PROSITE" id="PS00169">
    <property type="entry name" value="D_ALA_DEHYDRATASE"/>
    <property type="match status" value="1"/>
</dbReference>
<evidence type="ECO:0000256" key="8">
    <source>
        <dbReference type="ARBA" id="ARBA00047651"/>
    </source>
</evidence>
<gene>
    <name evidence="15" type="ORF">IX92_27445</name>
</gene>
<dbReference type="GO" id="GO:0008270">
    <property type="term" value="F:zinc ion binding"/>
    <property type="evidence" value="ECO:0007669"/>
    <property type="project" value="TreeGrafter"/>
</dbReference>
<dbReference type="PIRSF" id="PIRSF001415">
    <property type="entry name" value="Porphbilin_synth"/>
    <property type="match status" value="1"/>
</dbReference>
<dbReference type="PRINTS" id="PR00144">
    <property type="entry name" value="DALDHYDRTASE"/>
</dbReference>
<evidence type="ECO:0000313" key="15">
    <source>
        <dbReference type="EMBL" id="AIW22982.1"/>
    </source>
</evidence>
<dbReference type="EMBL" id="CP009620">
    <property type="protein sequence ID" value="AIW22982.1"/>
    <property type="molecule type" value="Genomic_DNA"/>
</dbReference>
<comment type="pathway">
    <text evidence="1">Porphyrin-containing compound metabolism; protoporphyrin-IX biosynthesis; coproporphyrinogen-III from 5-aminolevulinate: step 1/4.</text>
</comment>
<evidence type="ECO:0000256" key="14">
    <source>
        <dbReference type="RuleBase" id="RU004161"/>
    </source>
</evidence>
<evidence type="ECO:0000256" key="6">
    <source>
        <dbReference type="ARBA" id="ARBA00023239"/>
    </source>
</evidence>
<dbReference type="NCBIfam" id="NF006762">
    <property type="entry name" value="PRK09283.1"/>
    <property type="match status" value="1"/>
</dbReference>
<protein>
    <recommendedName>
        <fullName evidence="4 13">Delta-aminolevulinic acid dehydratase</fullName>
        <ecNumber evidence="3 13">4.2.1.24</ecNumber>
    </recommendedName>
</protein>
<evidence type="ECO:0000256" key="10">
    <source>
        <dbReference type="PIRSR" id="PIRSR001415-2"/>
    </source>
</evidence>
<dbReference type="KEGG" id="vcy:IX92_27445"/>
<feature type="binding site" evidence="10">
    <location>
        <position position="277"/>
    </location>
    <ligand>
        <name>5-aminolevulinate</name>
        <dbReference type="ChEBI" id="CHEBI:356416"/>
        <label>2</label>
    </ligand>
</feature>
<name>A0AAN0SLK4_9VIBR</name>
<dbReference type="InterPro" id="IPR013785">
    <property type="entry name" value="Aldolase_TIM"/>
</dbReference>
<proteinExistence type="inferred from homology"/>
<dbReference type="SUPFAM" id="SSF51569">
    <property type="entry name" value="Aldolase"/>
    <property type="match status" value="1"/>
</dbReference>
<keyword evidence="7 13" id="KW-0627">Porphyrin biosynthesis</keyword>
<feature type="binding site" evidence="10">
    <location>
        <position position="220"/>
    </location>
    <ligand>
        <name>5-aminolevulinate</name>
        <dbReference type="ChEBI" id="CHEBI:356416"/>
        <label>1</label>
    </ligand>
</feature>
<dbReference type="RefSeq" id="WP_043011925.1">
    <property type="nucleotide sequence ID" value="NZ_CP009620.1"/>
</dbReference>
<keyword evidence="11" id="KW-0479">Metal-binding</keyword>
<keyword evidence="16" id="KW-1185">Reference proteome</keyword>
<dbReference type="Proteomes" id="UP000030081">
    <property type="component" value="Plasmid p319"/>
</dbReference>